<feature type="compositionally biased region" description="Polar residues" evidence="1">
    <location>
        <begin position="10"/>
        <end position="29"/>
    </location>
</feature>
<evidence type="ECO:0000313" key="3">
    <source>
        <dbReference type="Proteomes" id="UP001164746"/>
    </source>
</evidence>
<name>A0ABY7FN25_MYAAR</name>
<feature type="compositionally biased region" description="Polar residues" evidence="1">
    <location>
        <begin position="601"/>
        <end position="611"/>
    </location>
</feature>
<accession>A0ABY7FN25</accession>
<evidence type="ECO:0000256" key="1">
    <source>
        <dbReference type="SAM" id="MobiDB-lite"/>
    </source>
</evidence>
<sequence>MDTIDAPVYSATTKRQRQQLPKTSLQQELQAKMRERKKLGLSADITSEESEGLDSDEENSWKMEYRARQQGRPERPTSAKRRAKPDLGDTLRPGEANRFLKSSKKDTKSTLRETPPLKESPRFSKESNRDVDRMFGTLGGSPKGRTTPSPLDSKFGMDTVDAPVYSSKHRKSPAEEGLFSRNSPVSPGPGGLPKTIPSGKHSPAPGKQSPVTRELTAEEKIFGVRQSPTRERKKSGKLQIFDSHQFPARTEPLLALTFEAGRRLTRALCQSMKAHVRFPAAGMAPPLRRLGYGPGNPHQDEQKPKKEPGLFDFLQDDADDKKDKTSGSKQRPRPRAERPVERRGVGMKKSVSHDSITGELAAGDQPSIMEESSRDDRIPMDQSSVCAELDEDPDRRIVREKEHDIISRVEDAQTDPKQLTTQRSASAKTNEKVVKPKPRHTLPGTRPSSAATSQDSEMFNSTMSIRQTIFEEWRRARDKEIKQKEAEKKKKEEEEKKKKEKERGISFVKEQRKKQHEEEKKKHEEEKEKLSKKKDAKKDFEIWKETKDEKLIDEHKKAIEKKHRQKQAEREKKLEKEKDNEKERKDKIIEANKEKEHEQKSQTAKQVVMTQKQKERQAMKDYNEWLQKKREENQQQKESTIRKIQKMREQQGEGDYKPPWSPASKIIPCGR</sequence>
<reference evidence="2" key="1">
    <citation type="submission" date="2022-11" db="EMBL/GenBank/DDBJ databases">
        <title>Centuries of genome instability and evolution in soft-shell clam transmissible cancer (bioRxiv).</title>
        <authorList>
            <person name="Hart S.F.M."/>
            <person name="Yonemitsu M.A."/>
            <person name="Giersch R.M."/>
            <person name="Beal B.F."/>
            <person name="Arriagada G."/>
            <person name="Davis B.W."/>
            <person name="Ostrander E.A."/>
            <person name="Goff S.P."/>
            <person name="Metzger M.J."/>
        </authorList>
    </citation>
    <scope>NUCLEOTIDE SEQUENCE</scope>
    <source>
        <strain evidence="2">MELC-2E11</strain>
        <tissue evidence="2">Siphon/mantle</tissue>
    </source>
</reference>
<feature type="region of interest" description="Disordered" evidence="1">
    <location>
        <begin position="1"/>
        <end position="238"/>
    </location>
</feature>
<proteinExistence type="predicted"/>
<evidence type="ECO:0000313" key="2">
    <source>
        <dbReference type="EMBL" id="WAR22131.1"/>
    </source>
</evidence>
<dbReference type="PANTHER" id="PTHR14739">
    <property type="entry name" value="MICROTUBULE-ASSOCIATED PROTEIN 9"/>
    <property type="match status" value="1"/>
</dbReference>
<feature type="compositionally biased region" description="Basic and acidic residues" evidence="1">
    <location>
        <begin position="298"/>
        <end position="309"/>
    </location>
</feature>
<feature type="compositionally biased region" description="Acidic residues" evidence="1">
    <location>
        <begin position="46"/>
        <end position="58"/>
    </location>
</feature>
<keyword evidence="3" id="KW-1185">Reference proteome</keyword>
<feature type="compositionally biased region" description="Basic and acidic residues" evidence="1">
    <location>
        <begin position="393"/>
        <end position="411"/>
    </location>
</feature>
<feature type="compositionally biased region" description="Basic and acidic residues" evidence="1">
    <location>
        <begin position="566"/>
        <end position="600"/>
    </location>
</feature>
<feature type="compositionally biased region" description="Polar residues" evidence="1">
    <location>
        <begin position="415"/>
        <end position="428"/>
    </location>
</feature>
<feature type="compositionally biased region" description="Basic and acidic residues" evidence="1">
    <location>
        <begin position="481"/>
        <end position="504"/>
    </location>
</feature>
<feature type="region of interest" description="Disordered" evidence="1">
    <location>
        <begin position="481"/>
        <end position="616"/>
    </location>
</feature>
<feature type="compositionally biased region" description="Basic and acidic residues" evidence="1">
    <location>
        <begin position="59"/>
        <end position="77"/>
    </location>
</feature>
<feature type="compositionally biased region" description="Basic and acidic residues" evidence="1">
    <location>
        <begin position="103"/>
        <end position="133"/>
    </location>
</feature>
<dbReference type="EMBL" id="CP111023">
    <property type="protein sequence ID" value="WAR22131.1"/>
    <property type="molecule type" value="Genomic_DNA"/>
</dbReference>
<organism evidence="2 3">
    <name type="scientific">Mya arenaria</name>
    <name type="common">Soft-shell clam</name>
    <dbReference type="NCBI Taxonomy" id="6604"/>
    <lineage>
        <taxon>Eukaryota</taxon>
        <taxon>Metazoa</taxon>
        <taxon>Spiralia</taxon>
        <taxon>Lophotrochozoa</taxon>
        <taxon>Mollusca</taxon>
        <taxon>Bivalvia</taxon>
        <taxon>Autobranchia</taxon>
        <taxon>Heteroconchia</taxon>
        <taxon>Euheterodonta</taxon>
        <taxon>Imparidentia</taxon>
        <taxon>Neoheterodontei</taxon>
        <taxon>Myida</taxon>
        <taxon>Myoidea</taxon>
        <taxon>Myidae</taxon>
        <taxon>Mya</taxon>
    </lineage>
</organism>
<feature type="compositionally biased region" description="Polar residues" evidence="1">
    <location>
        <begin position="446"/>
        <end position="464"/>
    </location>
</feature>
<feature type="compositionally biased region" description="Basic and acidic residues" evidence="1">
    <location>
        <begin position="628"/>
        <end position="656"/>
    </location>
</feature>
<feature type="compositionally biased region" description="Basic and acidic residues" evidence="1">
    <location>
        <begin position="515"/>
        <end position="529"/>
    </location>
</feature>
<feature type="region of interest" description="Disordered" evidence="1">
    <location>
        <begin position="277"/>
        <end position="464"/>
    </location>
</feature>
<feature type="region of interest" description="Disordered" evidence="1">
    <location>
        <begin position="628"/>
        <end position="671"/>
    </location>
</feature>
<dbReference type="InterPro" id="IPR026106">
    <property type="entry name" value="MAP9"/>
</dbReference>
<protein>
    <submittedName>
        <fullName evidence="2">MAP9-like protein</fullName>
    </submittedName>
</protein>
<feature type="compositionally biased region" description="Basic and acidic residues" evidence="1">
    <location>
        <begin position="334"/>
        <end position="344"/>
    </location>
</feature>
<dbReference type="Proteomes" id="UP001164746">
    <property type="component" value="Chromosome 12"/>
</dbReference>
<gene>
    <name evidence="2" type="ORF">MAR_016105</name>
</gene>
<dbReference type="PANTHER" id="PTHR14739:SF9">
    <property type="entry name" value="MICROTUBULE-ASSOCIATED PROTEIN 9"/>
    <property type="match status" value="1"/>
</dbReference>
<feature type="compositionally biased region" description="Basic and acidic residues" evidence="1">
    <location>
        <begin position="536"/>
        <end position="557"/>
    </location>
</feature>